<proteinExistence type="predicted"/>
<keyword evidence="1" id="KW-0812">Transmembrane</keyword>
<gene>
    <name evidence="2" type="ORF">B456_012G012100</name>
</gene>
<keyword evidence="1" id="KW-1133">Transmembrane helix</keyword>
<evidence type="ECO:0000313" key="2">
    <source>
        <dbReference type="EMBL" id="KJB74879.1"/>
    </source>
</evidence>
<reference evidence="2 3" key="1">
    <citation type="journal article" date="2012" name="Nature">
        <title>Repeated polyploidization of Gossypium genomes and the evolution of spinnable cotton fibres.</title>
        <authorList>
            <person name="Paterson A.H."/>
            <person name="Wendel J.F."/>
            <person name="Gundlach H."/>
            <person name="Guo H."/>
            <person name="Jenkins J."/>
            <person name="Jin D."/>
            <person name="Llewellyn D."/>
            <person name="Showmaker K.C."/>
            <person name="Shu S."/>
            <person name="Udall J."/>
            <person name="Yoo M.J."/>
            <person name="Byers R."/>
            <person name="Chen W."/>
            <person name="Doron-Faigenboim A."/>
            <person name="Duke M.V."/>
            <person name="Gong L."/>
            <person name="Grimwood J."/>
            <person name="Grover C."/>
            <person name="Grupp K."/>
            <person name="Hu G."/>
            <person name="Lee T.H."/>
            <person name="Li J."/>
            <person name="Lin L."/>
            <person name="Liu T."/>
            <person name="Marler B.S."/>
            <person name="Page J.T."/>
            <person name="Roberts A.W."/>
            <person name="Romanel E."/>
            <person name="Sanders W.S."/>
            <person name="Szadkowski E."/>
            <person name="Tan X."/>
            <person name="Tang H."/>
            <person name="Xu C."/>
            <person name="Wang J."/>
            <person name="Wang Z."/>
            <person name="Zhang D."/>
            <person name="Zhang L."/>
            <person name="Ashrafi H."/>
            <person name="Bedon F."/>
            <person name="Bowers J.E."/>
            <person name="Brubaker C.L."/>
            <person name="Chee P.W."/>
            <person name="Das S."/>
            <person name="Gingle A.R."/>
            <person name="Haigler C.H."/>
            <person name="Harker D."/>
            <person name="Hoffmann L.V."/>
            <person name="Hovav R."/>
            <person name="Jones D.C."/>
            <person name="Lemke C."/>
            <person name="Mansoor S."/>
            <person name="ur Rahman M."/>
            <person name="Rainville L.N."/>
            <person name="Rambani A."/>
            <person name="Reddy U.K."/>
            <person name="Rong J.K."/>
            <person name="Saranga Y."/>
            <person name="Scheffler B.E."/>
            <person name="Scheffler J.A."/>
            <person name="Stelly D.M."/>
            <person name="Triplett B.A."/>
            <person name="Van Deynze A."/>
            <person name="Vaslin M.F."/>
            <person name="Waghmare V.N."/>
            <person name="Walford S.A."/>
            <person name="Wright R.J."/>
            <person name="Zaki E.A."/>
            <person name="Zhang T."/>
            <person name="Dennis E.S."/>
            <person name="Mayer K.F."/>
            <person name="Peterson D.G."/>
            <person name="Rokhsar D.S."/>
            <person name="Wang X."/>
            <person name="Schmutz J."/>
        </authorList>
    </citation>
    <scope>NUCLEOTIDE SEQUENCE [LARGE SCALE GENOMIC DNA]</scope>
</reference>
<dbReference type="AlphaFoldDB" id="A0A0D2V0E4"/>
<evidence type="ECO:0000256" key="1">
    <source>
        <dbReference type="SAM" id="Phobius"/>
    </source>
</evidence>
<feature type="transmembrane region" description="Helical" evidence="1">
    <location>
        <begin position="12"/>
        <end position="29"/>
    </location>
</feature>
<keyword evidence="3" id="KW-1185">Reference proteome</keyword>
<evidence type="ECO:0000313" key="3">
    <source>
        <dbReference type="Proteomes" id="UP000032304"/>
    </source>
</evidence>
<organism evidence="2 3">
    <name type="scientific">Gossypium raimondii</name>
    <name type="common">Peruvian cotton</name>
    <name type="synonym">Gossypium klotzschianum subsp. raimondii</name>
    <dbReference type="NCBI Taxonomy" id="29730"/>
    <lineage>
        <taxon>Eukaryota</taxon>
        <taxon>Viridiplantae</taxon>
        <taxon>Streptophyta</taxon>
        <taxon>Embryophyta</taxon>
        <taxon>Tracheophyta</taxon>
        <taxon>Spermatophyta</taxon>
        <taxon>Magnoliopsida</taxon>
        <taxon>eudicotyledons</taxon>
        <taxon>Gunneridae</taxon>
        <taxon>Pentapetalae</taxon>
        <taxon>rosids</taxon>
        <taxon>malvids</taxon>
        <taxon>Malvales</taxon>
        <taxon>Malvaceae</taxon>
        <taxon>Malvoideae</taxon>
        <taxon>Gossypium</taxon>
    </lineage>
</organism>
<dbReference type="Gramene" id="KJB74879">
    <property type="protein sequence ID" value="KJB74879"/>
    <property type="gene ID" value="B456_012G012100"/>
</dbReference>
<dbReference type="EMBL" id="CM001751">
    <property type="protein sequence ID" value="KJB74879.1"/>
    <property type="molecule type" value="Genomic_DNA"/>
</dbReference>
<keyword evidence="1" id="KW-0472">Membrane</keyword>
<protein>
    <submittedName>
        <fullName evidence="2">Uncharacterized protein</fullName>
    </submittedName>
</protein>
<name>A0A0D2V0E4_GOSRA</name>
<sequence>MLEKAKPTQQLITALLYYNTYILSSASTICSYFNTLISAVGCHWCRLIYILLLLWFDHNSILGLPQFPT</sequence>
<accession>A0A0D2V0E4</accession>
<dbReference type="Proteomes" id="UP000032304">
    <property type="component" value="Chromosome 12"/>
</dbReference>